<evidence type="ECO:0000256" key="1">
    <source>
        <dbReference type="SAM" id="MobiDB-lite"/>
    </source>
</evidence>
<proteinExistence type="predicted"/>
<gene>
    <name evidence="2" type="ORF">Fmac_029888</name>
</gene>
<sequence length="133" mass="14779">MGNRNSSNSKARCQATRTETGYDSKAMMGAKFREEYISKPKAETLGVVYSDNTPLDNDDTFTGFIRRAKYKIRTVSHIDQEQMSNAVASAPPAPPDTINANLNDEFSNFIVSAKKKMRSTSSIRKNNGSFKRG</sequence>
<organism evidence="2 3">
    <name type="scientific">Flemingia macrophylla</name>
    <dbReference type="NCBI Taxonomy" id="520843"/>
    <lineage>
        <taxon>Eukaryota</taxon>
        <taxon>Viridiplantae</taxon>
        <taxon>Streptophyta</taxon>
        <taxon>Embryophyta</taxon>
        <taxon>Tracheophyta</taxon>
        <taxon>Spermatophyta</taxon>
        <taxon>Magnoliopsida</taxon>
        <taxon>eudicotyledons</taxon>
        <taxon>Gunneridae</taxon>
        <taxon>Pentapetalae</taxon>
        <taxon>rosids</taxon>
        <taxon>fabids</taxon>
        <taxon>Fabales</taxon>
        <taxon>Fabaceae</taxon>
        <taxon>Papilionoideae</taxon>
        <taxon>50 kb inversion clade</taxon>
        <taxon>NPAAA clade</taxon>
        <taxon>indigoferoid/millettioid clade</taxon>
        <taxon>Phaseoleae</taxon>
        <taxon>Flemingia</taxon>
    </lineage>
</organism>
<dbReference type="AlphaFoldDB" id="A0ABD1LBM9"/>
<dbReference type="EMBL" id="JBGMDY010000010">
    <property type="protein sequence ID" value="KAL2320919.1"/>
    <property type="molecule type" value="Genomic_DNA"/>
</dbReference>
<keyword evidence="3" id="KW-1185">Reference proteome</keyword>
<name>A0ABD1LBM9_9FABA</name>
<reference evidence="2 3" key="1">
    <citation type="submission" date="2024-08" db="EMBL/GenBank/DDBJ databases">
        <title>Insights into the chromosomal genome structure of Flemingia macrophylla.</title>
        <authorList>
            <person name="Ding Y."/>
            <person name="Zhao Y."/>
            <person name="Bi W."/>
            <person name="Wu M."/>
            <person name="Zhao G."/>
            <person name="Gong Y."/>
            <person name="Li W."/>
            <person name="Zhang P."/>
        </authorList>
    </citation>
    <scope>NUCLEOTIDE SEQUENCE [LARGE SCALE GENOMIC DNA]</scope>
    <source>
        <strain evidence="2">DYQJB</strain>
        <tissue evidence="2">Leaf</tissue>
    </source>
</reference>
<feature type="region of interest" description="Disordered" evidence="1">
    <location>
        <begin position="1"/>
        <end position="20"/>
    </location>
</feature>
<dbReference type="Proteomes" id="UP001603857">
    <property type="component" value="Unassembled WGS sequence"/>
</dbReference>
<accession>A0ABD1LBM9</accession>
<comment type="caution">
    <text evidence="2">The sequence shown here is derived from an EMBL/GenBank/DDBJ whole genome shotgun (WGS) entry which is preliminary data.</text>
</comment>
<evidence type="ECO:0000313" key="2">
    <source>
        <dbReference type="EMBL" id="KAL2320919.1"/>
    </source>
</evidence>
<dbReference type="PANTHER" id="PTHR36746:SF3">
    <property type="entry name" value="DUF4005 DOMAIN-CONTAINING PROTEIN"/>
    <property type="match status" value="1"/>
</dbReference>
<dbReference type="PANTHER" id="PTHR36746">
    <property type="entry name" value="BNAC04G51760D PROTEIN"/>
    <property type="match status" value="1"/>
</dbReference>
<evidence type="ECO:0000313" key="3">
    <source>
        <dbReference type="Proteomes" id="UP001603857"/>
    </source>
</evidence>
<protein>
    <submittedName>
        <fullName evidence="2">Uncharacterized protein</fullName>
    </submittedName>
</protein>